<dbReference type="RefSeq" id="XP_013784505.1">
    <property type="nucleotide sequence ID" value="XM_013929051.2"/>
</dbReference>
<evidence type="ECO:0000313" key="7">
    <source>
        <dbReference type="RefSeq" id="XP_022252676.1"/>
    </source>
</evidence>
<evidence type="ECO:0000259" key="2">
    <source>
        <dbReference type="Pfam" id="PF14763"/>
    </source>
</evidence>
<dbReference type="GeneID" id="106468621"/>
<dbReference type="RefSeq" id="XP_022252676.1">
    <property type="nucleotide sequence ID" value="XM_022396968.1"/>
</dbReference>
<dbReference type="PANTHER" id="PTHR28633:SF1">
    <property type="entry name" value="BLOC-2 COMPLEX MEMBER HPS3"/>
    <property type="match status" value="1"/>
</dbReference>
<evidence type="ECO:0000313" key="5">
    <source>
        <dbReference type="RefSeq" id="XP_022252674.1"/>
    </source>
</evidence>
<dbReference type="PANTHER" id="PTHR28633">
    <property type="entry name" value="HERMANSKY-PUDLAK SYNDROME 3 PROTEIN"/>
    <property type="match status" value="1"/>
</dbReference>
<dbReference type="InterPro" id="IPR017216">
    <property type="entry name" value="HPS3"/>
</dbReference>
<organism evidence="3 7">
    <name type="scientific">Limulus polyphemus</name>
    <name type="common">Atlantic horseshoe crab</name>
    <dbReference type="NCBI Taxonomy" id="6850"/>
    <lineage>
        <taxon>Eukaryota</taxon>
        <taxon>Metazoa</taxon>
        <taxon>Ecdysozoa</taxon>
        <taxon>Arthropoda</taxon>
        <taxon>Chelicerata</taxon>
        <taxon>Merostomata</taxon>
        <taxon>Xiphosura</taxon>
        <taxon>Limulidae</taxon>
        <taxon>Limulus</taxon>
    </lineage>
</organism>
<dbReference type="RefSeq" id="XP_022252675.1">
    <property type="nucleotide sequence ID" value="XM_022396967.1"/>
</dbReference>
<evidence type="ECO:0000259" key="1">
    <source>
        <dbReference type="Pfam" id="PF14761"/>
    </source>
</evidence>
<evidence type="ECO:0000313" key="4">
    <source>
        <dbReference type="RefSeq" id="XP_013784505.1"/>
    </source>
</evidence>
<feature type="domain" description="BLOC-2 complex member HPS3 N-terminal" evidence="1">
    <location>
        <begin position="17"/>
        <end position="261"/>
    </location>
</feature>
<dbReference type="Pfam" id="PF14763">
    <property type="entry name" value="HPS3_C"/>
    <property type="match status" value="1"/>
</dbReference>
<gene>
    <name evidence="4 5 6 7" type="primary">LOC106468621</name>
</gene>
<dbReference type="RefSeq" id="XP_022252674.1">
    <property type="nucleotide sequence ID" value="XM_022396966.1"/>
</dbReference>
<protein>
    <submittedName>
        <fullName evidence="4 5">Hermansky-Pudlak syndrome 3 protein-like</fullName>
    </submittedName>
</protein>
<keyword evidence="3" id="KW-1185">Reference proteome</keyword>
<accession>A0ABM1T9X0</accession>
<evidence type="ECO:0000313" key="6">
    <source>
        <dbReference type="RefSeq" id="XP_022252675.1"/>
    </source>
</evidence>
<evidence type="ECO:0000313" key="3">
    <source>
        <dbReference type="Proteomes" id="UP000694941"/>
    </source>
</evidence>
<dbReference type="InterPro" id="IPR029438">
    <property type="entry name" value="HPS3_C"/>
</dbReference>
<reference evidence="4 5" key="1">
    <citation type="submission" date="2025-05" db="UniProtKB">
        <authorList>
            <consortium name="RefSeq"/>
        </authorList>
    </citation>
    <scope>IDENTIFICATION</scope>
    <source>
        <tissue evidence="4 5">Muscle</tissue>
    </source>
</reference>
<feature type="domain" description="BLOC-2 complex member HPS3 N-terminal" evidence="1">
    <location>
        <begin position="408"/>
        <end position="533"/>
    </location>
</feature>
<proteinExistence type="predicted"/>
<dbReference type="InterPro" id="IPR029437">
    <property type="entry name" value="HPS3_N"/>
</dbReference>
<sequence>MKPTEERVGVFAGMVRVISCHHFDSQDVFMSEHEPLALCAAQEKLLVATVQHSVEVRDLNLRGRLLHVFPTVDQVKQLIYCDAGNYVATLEKKSNRWSKTLTYVRIYLNWWTDMKGQPLRVRIAGCVTPSTHSGSGHLEMIELPLNGHATCIACCKRTGTLAVGLYKLVRIYSFRPKVHDVSKLKFSDFDLLMDLEINFAPKEVAICEDIIAAMSPSQVQVLKVLLDKDEQSYQLEHTSQEVPDFHADLYETDQTDEPDITVDENFVEWHFDSCDSSSLTSREYENKLKTVIHFNSFPITIKFQSIEMANSSEESYLKIEEIKGPSKNTLGCPVKVNLNSKLEHWNFSNITKSEVITLLYRHFAHVEEHGGLSALHLLPFYGAAKETNFKIDPLTEAMTSEERPLSSVHNPLRSNFCGQIKSMCCFFTGPQEGFLYDITDKTQLVCQYPYTAYVKSVAVETELLHVLTETGLETYTFRLTHTAVLHNEVLDGLTNVAPQIEEAVCLLGLRPFLSVDQLIMSDSHLVVVSSPDDSLSSTDSIENGGFTLYSLKKPSPCQLYGDLLDMGHCNKISSPPTYLHLLSEAHMILRAQLLLYGEQGCCAKTISLYRTSCGLMGDHFICLENQRDLKTGVAYYMMSQWSIETVTLRIMDLYSQKKSSQIMQGLLLFLNYKLLTKMSDDSQEISQLVADVIVDIFAENDPEKLGYIILLSKMVTYKTEKAILILKKRLTHKKSHSGLNTGAIDTLAICLLFLREGNAEAAQKMLLSLGKEDMITATTKVHQVIVSNSSLTPLGQLIKQIRPEVFSEFLLCLVRQKTITPEEAVAILQSEAPGREFYQVPLLRDFLESFLSERKISPDSHSENEDLVILLARVYLRRLTQMSSSSHHTSGTSGMSKSSSIFGTRQMWLKEMPPFNGLSVSRTCTAHHRGGMQQEIEEQCLCWSCNQYLLRLQSLLCSPYNTSKVKTQLHDVIEKLTLSVRGRLSLKVLCSEMEEALLLLIQQCPKPLLLYARDNIGDNPDEWCKLYRTVDKILKEIPRRKDIIEAHEGVIAHLAELLSPKSFLQLLPDDGATVYLPHVKRCLEKQKASELKEKIVGLGIEISEML</sequence>
<dbReference type="Proteomes" id="UP000694941">
    <property type="component" value="Unplaced"/>
</dbReference>
<feature type="domain" description="BLOC-2 complex member HPS3 C-terminal" evidence="2">
    <location>
        <begin position="558"/>
        <end position="1085"/>
    </location>
</feature>
<name>A0ABM1T9X0_LIMPO</name>
<dbReference type="Pfam" id="PF14761">
    <property type="entry name" value="HPS3_N"/>
    <property type="match status" value="2"/>
</dbReference>